<reference evidence="1 2" key="1">
    <citation type="submission" date="2023-03" db="EMBL/GenBank/DDBJ databases">
        <title>WGS of Methanotrichaceae archaeon Mx.</title>
        <authorList>
            <person name="Sorokin D.Y."/>
            <person name="Merkel A.Y."/>
        </authorList>
    </citation>
    <scope>NUCLEOTIDE SEQUENCE [LARGE SCALE GENOMIC DNA]</scope>
    <source>
        <strain evidence="1 2">Mx</strain>
    </source>
</reference>
<gene>
    <name evidence="1" type="ORF">P0O15_06725</name>
</gene>
<comment type="caution">
    <text evidence="1">The sequence shown here is derived from an EMBL/GenBank/DDBJ whole genome shotgun (WGS) entry which is preliminary data.</text>
</comment>
<organism evidence="1 2">
    <name type="scientific">Candidatus Methanocrinis natronophilus</name>
    <dbReference type="NCBI Taxonomy" id="3033396"/>
    <lineage>
        <taxon>Archaea</taxon>
        <taxon>Methanobacteriati</taxon>
        <taxon>Methanobacteriota</taxon>
        <taxon>Stenosarchaea group</taxon>
        <taxon>Methanomicrobia</taxon>
        <taxon>Methanotrichales</taxon>
        <taxon>Methanotrichaceae</taxon>
        <taxon>Methanocrinis</taxon>
    </lineage>
</organism>
<evidence type="ECO:0000313" key="1">
    <source>
        <dbReference type="EMBL" id="MDF0590861.1"/>
    </source>
</evidence>
<evidence type="ECO:0000313" key="2">
    <source>
        <dbReference type="Proteomes" id="UP001220010"/>
    </source>
</evidence>
<dbReference type="EMBL" id="JARFPK010000021">
    <property type="protein sequence ID" value="MDF0590861.1"/>
    <property type="molecule type" value="Genomic_DNA"/>
</dbReference>
<accession>A0ABT5X851</accession>
<sequence length="130" mass="15472">MLDIKTKAALSILAFGLLCAVAVAHPLGGGGEPNPSMKYSHWKKPSQDFLNPWNYESFYSRVEWPWGIGHQRPAVWQPARHYTSAPWYTYHWPAGYYYAYYDYLPYYKYPPLYKYEIKRFDVRKHKCFVC</sequence>
<protein>
    <submittedName>
        <fullName evidence="1">Uncharacterized protein</fullName>
    </submittedName>
</protein>
<dbReference type="Proteomes" id="UP001220010">
    <property type="component" value="Unassembled WGS sequence"/>
</dbReference>
<dbReference type="RefSeq" id="WP_316966605.1">
    <property type="nucleotide sequence ID" value="NZ_JARFPK010000021.1"/>
</dbReference>
<name>A0ABT5X851_9EURY</name>
<proteinExistence type="predicted"/>
<keyword evidence="2" id="KW-1185">Reference proteome</keyword>